<reference evidence="1 2" key="1">
    <citation type="submission" date="2024-09" db="EMBL/GenBank/DDBJ databases">
        <authorList>
            <person name="Sun Q."/>
            <person name="Mori K."/>
        </authorList>
    </citation>
    <scope>NUCLEOTIDE SEQUENCE [LARGE SCALE GENOMIC DNA]</scope>
    <source>
        <strain evidence="1 2">CGMCC 1.9126</strain>
    </source>
</reference>
<evidence type="ECO:0000313" key="1">
    <source>
        <dbReference type="EMBL" id="MFC0475050.1"/>
    </source>
</evidence>
<dbReference type="InterPro" id="IPR035945">
    <property type="entry name" value="YhaI-like_sf"/>
</dbReference>
<dbReference type="SUPFAM" id="SSF109915">
    <property type="entry name" value="Hypothetical protein YhaI"/>
    <property type="match status" value="1"/>
</dbReference>
<name>A0ABV6KP24_9BACI</name>
<dbReference type="InterPro" id="IPR015058">
    <property type="entry name" value="DUF1878"/>
</dbReference>
<organism evidence="1 2">
    <name type="scientific">Robertmurraya beringensis</name>
    <dbReference type="NCBI Taxonomy" id="641660"/>
    <lineage>
        <taxon>Bacteria</taxon>
        <taxon>Bacillati</taxon>
        <taxon>Bacillota</taxon>
        <taxon>Bacilli</taxon>
        <taxon>Bacillales</taxon>
        <taxon>Bacillaceae</taxon>
        <taxon>Robertmurraya</taxon>
    </lineage>
</organism>
<protein>
    <submittedName>
        <fullName evidence="1">DUF1878 family protein</fullName>
    </submittedName>
</protein>
<dbReference type="RefSeq" id="WP_160548194.1">
    <property type="nucleotide sequence ID" value="NZ_JBHLUU010000022.1"/>
</dbReference>
<dbReference type="Gene3D" id="1.10.3750.10">
    <property type="entry name" value="YhaI-like"/>
    <property type="match status" value="1"/>
</dbReference>
<dbReference type="EMBL" id="JBHLUU010000022">
    <property type="protein sequence ID" value="MFC0475050.1"/>
    <property type="molecule type" value="Genomic_DNA"/>
</dbReference>
<sequence>MFDEELLERIKRLEYHQSLLLKMIGSNNAKFDLLVIERGLSERDVQVFCTNCERMSIELEEQKAEGFVYFHPLFKKFKEELHPRLQVEEVIHACILQRLFLPLMDELKRYL</sequence>
<proteinExistence type="predicted"/>
<dbReference type="Proteomes" id="UP001589738">
    <property type="component" value="Unassembled WGS sequence"/>
</dbReference>
<evidence type="ECO:0000313" key="2">
    <source>
        <dbReference type="Proteomes" id="UP001589738"/>
    </source>
</evidence>
<keyword evidence="2" id="KW-1185">Reference proteome</keyword>
<gene>
    <name evidence="1" type="ORF">ACFFHF_07240</name>
</gene>
<dbReference type="Pfam" id="PF08963">
    <property type="entry name" value="DUF1878"/>
    <property type="match status" value="1"/>
</dbReference>
<comment type="caution">
    <text evidence="1">The sequence shown here is derived from an EMBL/GenBank/DDBJ whole genome shotgun (WGS) entry which is preliminary data.</text>
</comment>
<accession>A0ABV6KP24</accession>